<dbReference type="Proteomes" id="UP001234202">
    <property type="component" value="Unassembled WGS sequence"/>
</dbReference>
<comment type="caution">
    <text evidence="1">The sequence shown here is derived from an EMBL/GenBank/DDBJ whole genome shotgun (WGS) entry which is preliminary data.</text>
</comment>
<accession>A0ACC2XXH8</accession>
<evidence type="ECO:0000313" key="2">
    <source>
        <dbReference type="Proteomes" id="UP001234202"/>
    </source>
</evidence>
<gene>
    <name evidence="1" type="ORF">QFC24_000358</name>
</gene>
<proteinExistence type="predicted"/>
<name>A0ACC2XXH8_9TREE</name>
<keyword evidence="2" id="KW-1185">Reference proteome</keyword>
<protein>
    <submittedName>
        <fullName evidence="1">Uncharacterized protein</fullName>
    </submittedName>
</protein>
<dbReference type="EMBL" id="JASBWV010000001">
    <property type="protein sequence ID" value="KAJ9128067.1"/>
    <property type="molecule type" value="Genomic_DNA"/>
</dbReference>
<organism evidence="1 2">
    <name type="scientific">Naganishia onofrii</name>
    <dbReference type="NCBI Taxonomy" id="1851511"/>
    <lineage>
        <taxon>Eukaryota</taxon>
        <taxon>Fungi</taxon>
        <taxon>Dikarya</taxon>
        <taxon>Basidiomycota</taxon>
        <taxon>Agaricomycotina</taxon>
        <taxon>Tremellomycetes</taxon>
        <taxon>Filobasidiales</taxon>
        <taxon>Filobasidiaceae</taxon>
        <taxon>Naganishia</taxon>
    </lineage>
</organism>
<sequence length="613" mass="66613">MDASQPPSASASSSVTYNLAERTEWRFELEEEEAIAVRVLSPDPVFINSQEIPPNTWYPLYGDLKAAIWSPLPGGRIEERRRILARRANRHRKSNQQQQQRGGGQAPPPPPPHFPHSNGDPHGNETNNDEMMEDAESGPRLMVLGPANAGKSTMIKNLVNLALGSGMGWAPAVVGLDPSNSPHLLPGSISLSTPTQALPSHHPSHFLGSPPTTSAATTLASDVPTMGWYIGTSELGGGTGTRTSFPLWRKIVASMQDAWEQRREKDDICRSSGLFIDTPSSMTLPMLGAAKGSTVRYGLVREVAEAFDVDVLIVIGNEKLTIEMQKLFSKNGVTVISAPKSGGVVELDDHYRNRIKSQQTKTYFYGEPPLPPLLTNLPGRMVAMEASLHPHSFTVSWDDLEIYRIGEETAAPSSALPMGSTRVLSATRLTRVDPSAPANVHRLHNAVLGLVIVSDTDKREDLPPRKAKKYLGDGSVKQENGDGPTPTTTTTTTTEAQGDTAVKEEDGTGVVKTEGNAEAHDNDDDEDEDEDEEPIWKEEIGWREVCGFLTMYVPRLFLTCPLVSFANSSSIGSVLSSSTKIDTAKRKYELLTPSPGRLPSRVAIAGSVEWIEE</sequence>
<reference evidence="1" key="1">
    <citation type="submission" date="2023-04" db="EMBL/GenBank/DDBJ databases">
        <title>Draft Genome sequencing of Naganishia species isolated from polar environments using Oxford Nanopore Technology.</title>
        <authorList>
            <person name="Leo P."/>
            <person name="Venkateswaran K."/>
        </authorList>
    </citation>
    <scope>NUCLEOTIDE SEQUENCE</scope>
    <source>
        <strain evidence="1">DBVPG 5303</strain>
    </source>
</reference>
<evidence type="ECO:0000313" key="1">
    <source>
        <dbReference type="EMBL" id="KAJ9128067.1"/>
    </source>
</evidence>